<gene>
    <name evidence="1" type="ORF">BDN72DRAFT_845110</name>
</gene>
<evidence type="ECO:0000313" key="1">
    <source>
        <dbReference type="EMBL" id="TFK65802.1"/>
    </source>
</evidence>
<name>A0ACD3AJN4_9AGAR</name>
<sequence>MDLLSSSAEERKKIIEGARKGSLRELKTLATSWHLLPNPLSEGNQSIFFHHLNSLEVPIKADIDFDGAQALMPRGAMEALLSLSALARLPECICVLATDPYGHEITQAWPGVFKWGAFLYTFLVHISSPNHVTNPKFVSIRRGIRRAISGSWSAVATSRSAKELMLKTRGVMEIAVGLWIFEDDPTTSVADVSAPSLLLTHLARANDKETMDHILSAAGGDLEKIAKLSLRRLKDAFNAPLFEFNSLDAALAFGLVAWFCRAPTPGIVEALLQNGAVSICVKLLIRIAFVFNERHPGDSIRPGFIKMMTRDFACLKSILDTIPGPPWVLQAIDAGLLTAFVECSPVYYDLEHSDFVVVSSTITHTIPRYLAYYGIVQAMDSALSKLEKTERFLSLRKTRAWKAFNALALLTARRLAVSVHWFKFLKKNASTCDNPKCEKVDSRKNFRKCGKCGSVLYCSKECQAIHWKEFGHKRKCKQPAKIKLDFHERYQADGGIPQRDFDYIQHLNVCETRYNLPYLKRLAATQHPGVPLDDLVVVIDYNDVPMTYHLILLKEYAEGRPEVYDFPKNPYRPDLEAESCTYALGMMPFGKAARHMLTLFPSEIWDTDRNPFKNGEELRVDPTGNKLVDWLDKEAEAKRLQYCGV</sequence>
<protein>
    <submittedName>
        <fullName evidence="1">Uncharacterized protein</fullName>
    </submittedName>
</protein>
<keyword evidence="2" id="KW-1185">Reference proteome</keyword>
<dbReference type="EMBL" id="ML208425">
    <property type="protein sequence ID" value="TFK65802.1"/>
    <property type="molecule type" value="Genomic_DNA"/>
</dbReference>
<evidence type="ECO:0000313" key="2">
    <source>
        <dbReference type="Proteomes" id="UP000308600"/>
    </source>
</evidence>
<organism evidence="1 2">
    <name type="scientific">Pluteus cervinus</name>
    <dbReference type="NCBI Taxonomy" id="181527"/>
    <lineage>
        <taxon>Eukaryota</taxon>
        <taxon>Fungi</taxon>
        <taxon>Dikarya</taxon>
        <taxon>Basidiomycota</taxon>
        <taxon>Agaricomycotina</taxon>
        <taxon>Agaricomycetes</taxon>
        <taxon>Agaricomycetidae</taxon>
        <taxon>Agaricales</taxon>
        <taxon>Pluteineae</taxon>
        <taxon>Pluteaceae</taxon>
        <taxon>Pluteus</taxon>
    </lineage>
</organism>
<dbReference type="Proteomes" id="UP000308600">
    <property type="component" value="Unassembled WGS sequence"/>
</dbReference>
<proteinExistence type="predicted"/>
<reference evidence="1 2" key="1">
    <citation type="journal article" date="2019" name="Nat. Ecol. Evol.">
        <title>Megaphylogeny resolves global patterns of mushroom evolution.</title>
        <authorList>
            <person name="Varga T."/>
            <person name="Krizsan K."/>
            <person name="Foldi C."/>
            <person name="Dima B."/>
            <person name="Sanchez-Garcia M."/>
            <person name="Sanchez-Ramirez S."/>
            <person name="Szollosi G.J."/>
            <person name="Szarkandi J.G."/>
            <person name="Papp V."/>
            <person name="Albert L."/>
            <person name="Andreopoulos W."/>
            <person name="Angelini C."/>
            <person name="Antonin V."/>
            <person name="Barry K.W."/>
            <person name="Bougher N.L."/>
            <person name="Buchanan P."/>
            <person name="Buyck B."/>
            <person name="Bense V."/>
            <person name="Catcheside P."/>
            <person name="Chovatia M."/>
            <person name="Cooper J."/>
            <person name="Damon W."/>
            <person name="Desjardin D."/>
            <person name="Finy P."/>
            <person name="Geml J."/>
            <person name="Haridas S."/>
            <person name="Hughes K."/>
            <person name="Justo A."/>
            <person name="Karasinski D."/>
            <person name="Kautmanova I."/>
            <person name="Kiss B."/>
            <person name="Kocsube S."/>
            <person name="Kotiranta H."/>
            <person name="LaButti K.M."/>
            <person name="Lechner B.E."/>
            <person name="Liimatainen K."/>
            <person name="Lipzen A."/>
            <person name="Lukacs Z."/>
            <person name="Mihaltcheva S."/>
            <person name="Morgado L.N."/>
            <person name="Niskanen T."/>
            <person name="Noordeloos M.E."/>
            <person name="Ohm R.A."/>
            <person name="Ortiz-Santana B."/>
            <person name="Ovrebo C."/>
            <person name="Racz N."/>
            <person name="Riley R."/>
            <person name="Savchenko A."/>
            <person name="Shiryaev A."/>
            <person name="Soop K."/>
            <person name="Spirin V."/>
            <person name="Szebenyi C."/>
            <person name="Tomsovsky M."/>
            <person name="Tulloss R.E."/>
            <person name="Uehling J."/>
            <person name="Grigoriev I.V."/>
            <person name="Vagvolgyi C."/>
            <person name="Papp T."/>
            <person name="Martin F.M."/>
            <person name="Miettinen O."/>
            <person name="Hibbett D.S."/>
            <person name="Nagy L.G."/>
        </authorList>
    </citation>
    <scope>NUCLEOTIDE SEQUENCE [LARGE SCALE GENOMIC DNA]</scope>
    <source>
        <strain evidence="1 2">NL-1719</strain>
    </source>
</reference>
<accession>A0ACD3AJN4</accession>